<dbReference type="InterPro" id="IPR025870">
    <property type="entry name" value="Glyoxalase-like_dom"/>
</dbReference>
<dbReference type="Pfam" id="PF13468">
    <property type="entry name" value="Glyoxalase_3"/>
    <property type="match status" value="1"/>
</dbReference>
<dbReference type="EMBL" id="FMWG01000002">
    <property type="protein sequence ID" value="SCZ54360.1"/>
    <property type="molecule type" value="Genomic_DNA"/>
</dbReference>
<gene>
    <name evidence="2" type="ORF">SAMN04488118_102282</name>
</gene>
<feature type="domain" description="Glyoxalase-like" evidence="1">
    <location>
        <begin position="4"/>
        <end position="169"/>
    </location>
</feature>
<evidence type="ECO:0000313" key="2">
    <source>
        <dbReference type="EMBL" id="SCZ54360.1"/>
    </source>
</evidence>
<organism evidence="2 3">
    <name type="scientific">Epibacterium ulvae</name>
    <dbReference type="NCBI Taxonomy" id="1156985"/>
    <lineage>
        <taxon>Bacteria</taxon>
        <taxon>Pseudomonadati</taxon>
        <taxon>Pseudomonadota</taxon>
        <taxon>Alphaproteobacteria</taxon>
        <taxon>Rhodobacterales</taxon>
        <taxon>Roseobacteraceae</taxon>
        <taxon>Epibacterium</taxon>
    </lineage>
</organism>
<evidence type="ECO:0000313" key="3">
    <source>
        <dbReference type="Proteomes" id="UP000198767"/>
    </source>
</evidence>
<dbReference type="Proteomes" id="UP000198767">
    <property type="component" value="Unassembled WGS sequence"/>
</dbReference>
<keyword evidence="3" id="KW-1185">Reference proteome</keyword>
<accession>A0A1G5PYP1</accession>
<evidence type="ECO:0000259" key="1">
    <source>
        <dbReference type="Pfam" id="PF13468"/>
    </source>
</evidence>
<dbReference type="InterPro" id="IPR029068">
    <property type="entry name" value="Glyas_Bleomycin-R_OHBP_Dase"/>
</dbReference>
<dbReference type="STRING" id="1156985.SAMN04488118_102282"/>
<sequence>MLKLDHIAVAGETLEAARAHVEGALGVPLQEGGQHARFGTHNALLGLADGLYLEAIAVDPAQTPEHTPRWFDLDRFTGQPRLTNWICSAEDLARTLENLPQAGHIHALSRGALQWQMAVPETGVLPFDNLCPALLQWDCPHPAASLTQQGCSLQRLVVCHPETKALAQLCGPVKGPVVFETGAPQVIAEIQTPHGLRLLQ</sequence>
<protein>
    <submittedName>
        <fullName evidence="2">Glyoxalase-like domain-containing protein</fullName>
    </submittedName>
</protein>
<proteinExistence type="predicted"/>
<dbReference type="AlphaFoldDB" id="A0A1G5PYP1"/>
<reference evidence="2 3" key="1">
    <citation type="submission" date="2016-10" db="EMBL/GenBank/DDBJ databases">
        <authorList>
            <person name="de Groot N.N."/>
        </authorList>
    </citation>
    <scope>NUCLEOTIDE SEQUENCE [LARGE SCALE GENOMIC DNA]</scope>
    <source>
        <strain evidence="2 3">U95</strain>
    </source>
</reference>
<name>A0A1G5PYP1_9RHOB</name>
<dbReference type="Gene3D" id="3.10.180.10">
    <property type="entry name" value="2,3-Dihydroxybiphenyl 1,2-Dioxygenase, domain 1"/>
    <property type="match status" value="1"/>
</dbReference>